<dbReference type="Proteomes" id="UP000297713">
    <property type="component" value="Unassembled WGS sequence"/>
</dbReference>
<keyword evidence="2" id="KW-1185">Reference proteome</keyword>
<proteinExistence type="predicted"/>
<accession>A0A4Y8PBL9</accession>
<sequence length="60" mass="6989">MSFFSIFLKKKESVPVKGPKGISILGHTRHVESRTKTTGCSFRYWMWRSSRRSSFYQVSG</sequence>
<protein>
    <submittedName>
        <fullName evidence="1">Uncharacterized protein</fullName>
    </submittedName>
</protein>
<organism evidence="1 2">
    <name type="scientific">Methylacidiphilum caldifontis</name>
    <dbReference type="NCBI Taxonomy" id="2795386"/>
    <lineage>
        <taxon>Bacteria</taxon>
        <taxon>Pseudomonadati</taxon>
        <taxon>Verrucomicrobiota</taxon>
        <taxon>Methylacidiphilae</taxon>
        <taxon>Methylacidiphilales</taxon>
        <taxon>Methylacidiphilaceae</taxon>
        <taxon>Methylacidiphilum (ex Ratnadevi et al. 2023)</taxon>
    </lineage>
</organism>
<name>A0A4Y8PBL9_9BACT</name>
<evidence type="ECO:0000313" key="1">
    <source>
        <dbReference type="EMBL" id="TFE68171.1"/>
    </source>
</evidence>
<evidence type="ECO:0000313" key="2">
    <source>
        <dbReference type="Proteomes" id="UP000297713"/>
    </source>
</evidence>
<gene>
    <name evidence="1" type="ORF">A7Q10_00585</name>
</gene>
<reference evidence="1 2" key="1">
    <citation type="submission" date="2016-05" db="EMBL/GenBank/DDBJ databases">
        <title>Diversity and Homogeneity among Thermoacidophilic Verrucomicrobia Methanotrophs Linked with Geographical Origin.</title>
        <authorList>
            <person name="Erikstad H.-A."/>
            <person name="Smestad N.B."/>
            <person name="Ceballos R.M."/>
            <person name="Birkeland N.-K."/>
        </authorList>
    </citation>
    <scope>NUCLEOTIDE SEQUENCE [LARGE SCALE GENOMIC DNA]</scope>
    <source>
        <strain evidence="1 2">Phi</strain>
    </source>
</reference>
<dbReference type="AlphaFoldDB" id="A0A4Y8PBL9"/>
<comment type="caution">
    <text evidence="1">The sequence shown here is derived from an EMBL/GenBank/DDBJ whole genome shotgun (WGS) entry which is preliminary data.</text>
</comment>
<dbReference type="EMBL" id="LXQC01000143">
    <property type="protein sequence ID" value="TFE68171.1"/>
    <property type="molecule type" value="Genomic_DNA"/>
</dbReference>